<dbReference type="AlphaFoldDB" id="A0A838ABS2"/>
<dbReference type="EMBL" id="JACCKD010000004">
    <property type="protein sequence ID" value="MBA0126686.1"/>
    <property type="molecule type" value="Genomic_DNA"/>
</dbReference>
<accession>A0A838ABS2</accession>
<comment type="caution">
    <text evidence="2">The sequence shown here is derived from an EMBL/GenBank/DDBJ whole genome shotgun (WGS) entry which is preliminary data.</text>
</comment>
<evidence type="ECO:0000256" key="1">
    <source>
        <dbReference type="ARBA" id="ARBA00022801"/>
    </source>
</evidence>
<dbReference type="InterPro" id="IPR013078">
    <property type="entry name" value="His_Pase_superF_clade-1"/>
</dbReference>
<evidence type="ECO:0000313" key="2">
    <source>
        <dbReference type="EMBL" id="MBA0126686.1"/>
    </source>
</evidence>
<dbReference type="PANTHER" id="PTHR20935">
    <property type="entry name" value="PHOSPHOGLYCERATE MUTASE-RELATED"/>
    <property type="match status" value="1"/>
</dbReference>
<dbReference type="Pfam" id="PF00300">
    <property type="entry name" value="His_Phos_1"/>
    <property type="match status" value="1"/>
</dbReference>
<dbReference type="PANTHER" id="PTHR20935:SF0">
    <property type="entry name" value="SERINE_THREONINE-PROTEIN PHOSPHATASE PGAM5, MITOCHONDRIAL"/>
    <property type="match status" value="1"/>
</dbReference>
<reference evidence="2 3" key="1">
    <citation type="submission" date="2020-07" db="EMBL/GenBank/DDBJ databases">
        <title>Genome of Haloechinothrix sp.</title>
        <authorList>
            <person name="Tang S.-K."/>
            <person name="Yang L."/>
            <person name="Zhu W.-Y."/>
        </authorList>
    </citation>
    <scope>NUCLEOTIDE SEQUENCE [LARGE SCALE GENOMIC DNA]</scope>
    <source>
        <strain evidence="2 3">YIM 98757</strain>
    </source>
</reference>
<dbReference type="InterPro" id="IPR051021">
    <property type="entry name" value="Mito_Ser/Thr_phosphatase"/>
</dbReference>
<keyword evidence="3" id="KW-1185">Reference proteome</keyword>
<dbReference type="InterPro" id="IPR029033">
    <property type="entry name" value="His_PPase_superfam"/>
</dbReference>
<dbReference type="Proteomes" id="UP000582974">
    <property type="component" value="Unassembled WGS sequence"/>
</dbReference>
<dbReference type="CDD" id="cd07067">
    <property type="entry name" value="HP_PGM_like"/>
    <property type="match status" value="1"/>
</dbReference>
<evidence type="ECO:0000313" key="3">
    <source>
        <dbReference type="Proteomes" id="UP000582974"/>
    </source>
</evidence>
<dbReference type="GO" id="GO:0016787">
    <property type="term" value="F:hydrolase activity"/>
    <property type="evidence" value="ECO:0007669"/>
    <property type="project" value="UniProtKB-KW"/>
</dbReference>
<name>A0A838ABS2_9PSEU</name>
<organism evidence="2 3">
    <name type="scientific">Haloechinothrix aidingensis</name>
    <dbReference type="NCBI Taxonomy" id="2752311"/>
    <lineage>
        <taxon>Bacteria</taxon>
        <taxon>Bacillati</taxon>
        <taxon>Actinomycetota</taxon>
        <taxon>Actinomycetes</taxon>
        <taxon>Pseudonocardiales</taxon>
        <taxon>Pseudonocardiaceae</taxon>
        <taxon>Haloechinothrix</taxon>
    </lineage>
</organism>
<gene>
    <name evidence="2" type="ORF">H0B56_14130</name>
</gene>
<dbReference type="SUPFAM" id="SSF53254">
    <property type="entry name" value="Phosphoglycerate mutase-like"/>
    <property type="match status" value="1"/>
</dbReference>
<dbReference type="Gene3D" id="3.40.50.1240">
    <property type="entry name" value="Phosphoglycerate mutase-like"/>
    <property type="match status" value="1"/>
</dbReference>
<dbReference type="RefSeq" id="WP_180893483.1">
    <property type="nucleotide sequence ID" value="NZ_JACCKD010000004.1"/>
</dbReference>
<sequence>MGAIYLVRHGQASFGSHDYDALSERGLRQAAVVGDELRRRGPRVTHVLSGTMRRQRDTADAAGFDARQDPRWNEYAHQDVLAAHTALDGSELADPRTFQAALDSALEQWVRAGSAVDGAEGWPEFACRVHAAFDEVLGSLGKGENAVVFTSGGVIGALVARVLGQRAETFIGLHRVTCNGGITKLVTGRSGTNLVSFNEHGHLENDSADLLTYR</sequence>
<keyword evidence="1" id="KW-0378">Hydrolase</keyword>
<protein>
    <submittedName>
        <fullName evidence="2">Histidine phosphatase family protein</fullName>
    </submittedName>
</protein>
<proteinExistence type="predicted"/>
<dbReference type="SMART" id="SM00855">
    <property type="entry name" value="PGAM"/>
    <property type="match status" value="1"/>
</dbReference>